<organism evidence="1 2">
    <name type="scientific">Actinomyces bowdenii</name>
    <dbReference type="NCBI Taxonomy" id="131109"/>
    <lineage>
        <taxon>Bacteria</taxon>
        <taxon>Bacillati</taxon>
        <taxon>Actinomycetota</taxon>
        <taxon>Actinomycetes</taxon>
        <taxon>Actinomycetales</taxon>
        <taxon>Actinomycetaceae</taxon>
        <taxon>Actinomyces</taxon>
    </lineage>
</organism>
<reference evidence="1 2" key="1">
    <citation type="submission" date="2018-11" db="EMBL/GenBank/DDBJ databases">
        <title>Genomes From Bacteria Associated with the Canine Oral Cavity: a Test Case for Automated Genome-Based Taxonomic Assignment.</title>
        <authorList>
            <person name="Coil D.A."/>
            <person name="Jospin G."/>
            <person name="Darling A.E."/>
            <person name="Wallis C."/>
            <person name="Davis I.J."/>
            <person name="Harris S."/>
            <person name="Eisen J.A."/>
            <person name="Holcombe L.J."/>
            <person name="O'Flynn C."/>
        </authorList>
    </citation>
    <scope>NUCLEOTIDE SEQUENCE [LARGE SCALE GENOMIC DNA]</scope>
    <source>
        <strain evidence="1 2">OH5050</strain>
    </source>
</reference>
<dbReference type="Proteomes" id="UP000271272">
    <property type="component" value="Unassembled WGS sequence"/>
</dbReference>
<name>A0A3P1UNS1_9ACTO</name>
<evidence type="ECO:0000313" key="1">
    <source>
        <dbReference type="EMBL" id="RRD23432.1"/>
    </source>
</evidence>
<protein>
    <submittedName>
        <fullName evidence="1">Uncharacterized protein</fullName>
    </submittedName>
</protein>
<dbReference type="EMBL" id="RQZC01000031">
    <property type="protein sequence ID" value="RRD23432.1"/>
    <property type="molecule type" value="Genomic_DNA"/>
</dbReference>
<accession>A0A3P1UNS1</accession>
<comment type="caution">
    <text evidence="1">The sequence shown here is derived from an EMBL/GenBank/DDBJ whole genome shotgun (WGS) entry which is preliminary data.</text>
</comment>
<proteinExistence type="predicted"/>
<sequence>MSRDIRISFDELAITASKYDEARMNLCFSPDQHRAPNQKASEKFDAAFNAALCSLSTEVDELLGDLNVIAEGLRKTSSLFSLVESDIASSALSALRD</sequence>
<dbReference type="AlphaFoldDB" id="A0A3P1UNS1"/>
<keyword evidence="2" id="KW-1185">Reference proteome</keyword>
<gene>
    <name evidence="1" type="ORF">EII10_11870</name>
</gene>
<dbReference type="RefSeq" id="WP_124934703.1">
    <property type="nucleotide sequence ID" value="NZ_JANJZE010000026.1"/>
</dbReference>
<evidence type="ECO:0000313" key="2">
    <source>
        <dbReference type="Proteomes" id="UP000271272"/>
    </source>
</evidence>